<reference evidence="1 2" key="1">
    <citation type="submission" date="2021-06" db="EMBL/GenBank/DDBJ databases">
        <title>Caerostris darwini draft genome.</title>
        <authorList>
            <person name="Kono N."/>
            <person name="Arakawa K."/>
        </authorList>
    </citation>
    <scope>NUCLEOTIDE SEQUENCE [LARGE SCALE GENOMIC DNA]</scope>
</reference>
<dbReference type="Proteomes" id="UP001054837">
    <property type="component" value="Unassembled WGS sequence"/>
</dbReference>
<gene>
    <name evidence="1" type="ORF">CDAR_95501</name>
</gene>
<organism evidence="1 2">
    <name type="scientific">Caerostris darwini</name>
    <dbReference type="NCBI Taxonomy" id="1538125"/>
    <lineage>
        <taxon>Eukaryota</taxon>
        <taxon>Metazoa</taxon>
        <taxon>Ecdysozoa</taxon>
        <taxon>Arthropoda</taxon>
        <taxon>Chelicerata</taxon>
        <taxon>Arachnida</taxon>
        <taxon>Araneae</taxon>
        <taxon>Araneomorphae</taxon>
        <taxon>Entelegynae</taxon>
        <taxon>Araneoidea</taxon>
        <taxon>Araneidae</taxon>
        <taxon>Caerostris</taxon>
    </lineage>
</organism>
<dbReference type="EMBL" id="BPLQ01003002">
    <property type="protein sequence ID" value="GIX97106.1"/>
    <property type="molecule type" value="Genomic_DNA"/>
</dbReference>
<name>A0AAV4PMV2_9ARAC</name>
<evidence type="ECO:0000313" key="1">
    <source>
        <dbReference type="EMBL" id="GIX97106.1"/>
    </source>
</evidence>
<accession>A0AAV4PMV2</accession>
<protein>
    <submittedName>
        <fullName evidence="1">Uncharacterized protein</fullName>
    </submittedName>
</protein>
<proteinExistence type="predicted"/>
<keyword evidence="2" id="KW-1185">Reference proteome</keyword>
<dbReference type="AlphaFoldDB" id="A0AAV4PMV2"/>
<evidence type="ECO:0000313" key="2">
    <source>
        <dbReference type="Proteomes" id="UP001054837"/>
    </source>
</evidence>
<sequence>MGRVKNWLKKKFSCLNCCRNTEDHERQMKEVKPKSTFSSFKNLFQKKNSKVTKLDSAVNTSSEEHEQNVSYLEPAQNTLSVGNTAWRTQISVHVTVGKITPIGLIPAFSLVSTQFIQHQRRLLHTQNCFQIHSEIFAVNIITTALIPRNIISAKTQLEIIYGSNIADQIDEHKMALKSILKSKKQIKNPQKKKKSLSWAPEERLAHYRLIPKRVRARAVLNNAYTFKETGFIPRSEYAIVLTVQKELIYKIYPRSNRTKTRCPGEYYRLKTVSWAPDEYLVIYYSY</sequence>
<comment type="caution">
    <text evidence="1">The sequence shown here is derived from an EMBL/GenBank/DDBJ whole genome shotgun (WGS) entry which is preliminary data.</text>
</comment>